<dbReference type="Proteomes" id="UP000663827">
    <property type="component" value="Unassembled WGS sequence"/>
</dbReference>
<comment type="caution">
    <text evidence="1">The sequence shown here is derived from an EMBL/GenBank/DDBJ whole genome shotgun (WGS) entry which is preliminary data.</text>
</comment>
<dbReference type="AlphaFoldDB" id="A0A8H3E359"/>
<reference evidence="1" key="1">
    <citation type="submission" date="2021-01" db="EMBL/GenBank/DDBJ databases">
        <authorList>
            <person name="Kaushik A."/>
        </authorList>
    </citation>
    <scope>NUCLEOTIDE SEQUENCE</scope>
    <source>
        <strain evidence="1">AG5</strain>
    </source>
</reference>
<accession>A0A8H3E359</accession>
<dbReference type="EMBL" id="CAJNJQ010002690">
    <property type="protein sequence ID" value="CAE7182776.1"/>
    <property type="molecule type" value="Genomic_DNA"/>
</dbReference>
<sequence length="166" mass="18266">MTSLSGACNNFLYRQSPAPVLAGYRSLHVAASTSPIKSQLRVSSSDHEFPTICPPIGYSPDLAQAFISPDTTLSVQSRLSLPCDDWCLLVFAPGKKPTRPAINDVSPIFKRLDSSHLAYSPSLEILVPQICSTHNFLCQYHCLPDPRRELDNQVSPLYIGLETVVH</sequence>
<proteinExistence type="predicted"/>
<evidence type="ECO:0000313" key="1">
    <source>
        <dbReference type="EMBL" id="CAE7182776.1"/>
    </source>
</evidence>
<organism evidence="1 2">
    <name type="scientific">Rhizoctonia solani</name>
    <dbReference type="NCBI Taxonomy" id="456999"/>
    <lineage>
        <taxon>Eukaryota</taxon>
        <taxon>Fungi</taxon>
        <taxon>Dikarya</taxon>
        <taxon>Basidiomycota</taxon>
        <taxon>Agaricomycotina</taxon>
        <taxon>Agaricomycetes</taxon>
        <taxon>Cantharellales</taxon>
        <taxon>Ceratobasidiaceae</taxon>
        <taxon>Rhizoctonia</taxon>
    </lineage>
</organism>
<name>A0A8H3E359_9AGAM</name>
<evidence type="ECO:0000313" key="2">
    <source>
        <dbReference type="Proteomes" id="UP000663827"/>
    </source>
</evidence>
<gene>
    <name evidence="1" type="ORF">RDB_LOCUS118639</name>
</gene>
<protein>
    <submittedName>
        <fullName evidence="1">Uncharacterized protein</fullName>
    </submittedName>
</protein>